<dbReference type="Pfam" id="PF00069">
    <property type="entry name" value="Pkinase"/>
    <property type="match status" value="1"/>
</dbReference>
<keyword evidence="11" id="KW-1133">Transmembrane helix</keyword>
<dbReference type="PANTHER" id="PTHR43895:SF140">
    <property type="entry name" value="CBL-INTERACTING SERINE_THREONINE-PROTEIN KINASE 12"/>
    <property type="match status" value="1"/>
</dbReference>
<evidence type="ECO:0000256" key="7">
    <source>
        <dbReference type="ARBA" id="ARBA00022840"/>
    </source>
</evidence>
<feature type="domain" description="NAF" evidence="13">
    <location>
        <begin position="138"/>
        <end position="162"/>
    </location>
</feature>
<dbReference type="Proteomes" id="UP000541444">
    <property type="component" value="Unassembled WGS sequence"/>
</dbReference>
<evidence type="ECO:0000256" key="6">
    <source>
        <dbReference type="ARBA" id="ARBA00022777"/>
    </source>
</evidence>
<evidence type="ECO:0000256" key="3">
    <source>
        <dbReference type="ARBA" id="ARBA00022527"/>
    </source>
</evidence>
<feature type="domain" description="Protein kinase" evidence="12">
    <location>
        <begin position="1"/>
        <end position="86"/>
    </location>
</feature>
<protein>
    <recommendedName>
        <fullName evidence="2">non-specific serine/threonine protein kinase</fullName>
        <ecNumber evidence="2">2.7.11.1</ecNumber>
    </recommendedName>
</protein>
<evidence type="ECO:0000256" key="4">
    <source>
        <dbReference type="ARBA" id="ARBA00022679"/>
    </source>
</evidence>
<sequence>MVLARKGYDAARVDIWSCGVILFVLMEGYLPFHDHNILSMYRNIYHGVFRCPSWFSLELTRLLIRVLDTNSTTRIPISEIMENEWFKKGFKHIKFYIENDKFYNEDDDIELAYQFDASVSESDSEHDCHSQRSSLDLPRPSYLNVFDIISFLQEFDLSSLFEERREESRFICDAPVSKIISKLEEIEKVVSFKMRKKNCRLSLEGLLRGVRGPLTIGTEIFELTPKLRVVELRKKRGDIEEFKAFCKKELKQVFEKLVVDDSIVVSSLPSGAAIE</sequence>
<keyword evidence="11" id="KW-0812">Transmembrane</keyword>
<keyword evidence="6" id="KW-0418">Kinase</keyword>
<dbReference type="FunFam" id="3.30.310.80:FF:000005">
    <property type="entry name" value="Non-specific serine/threonine protein kinase"/>
    <property type="match status" value="1"/>
</dbReference>
<dbReference type="GO" id="GO:0005524">
    <property type="term" value="F:ATP binding"/>
    <property type="evidence" value="ECO:0007669"/>
    <property type="project" value="UniProtKB-KW"/>
</dbReference>
<evidence type="ECO:0000256" key="10">
    <source>
        <dbReference type="ARBA" id="ARBA00048679"/>
    </source>
</evidence>
<dbReference type="GO" id="GO:0007165">
    <property type="term" value="P:signal transduction"/>
    <property type="evidence" value="ECO:0007669"/>
    <property type="project" value="InterPro"/>
</dbReference>
<evidence type="ECO:0000256" key="2">
    <source>
        <dbReference type="ARBA" id="ARBA00012513"/>
    </source>
</evidence>
<keyword evidence="5" id="KW-0547">Nucleotide-binding</keyword>
<keyword evidence="11" id="KW-0472">Membrane</keyword>
<keyword evidence="15" id="KW-1185">Reference proteome</keyword>
<evidence type="ECO:0000256" key="1">
    <source>
        <dbReference type="ARBA" id="ARBA00006234"/>
    </source>
</evidence>
<evidence type="ECO:0000256" key="5">
    <source>
        <dbReference type="ARBA" id="ARBA00022741"/>
    </source>
</evidence>
<dbReference type="OrthoDB" id="193931at2759"/>
<keyword evidence="8" id="KW-0464">Manganese</keyword>
<evidence type="ECO:0000256" key="8">
    <source>
        <dbReference type="ARBA" id="ARBA00023211"/>
    </source>
</evidence>
<dbReference type="PANTHER" id="PTHR43895">
    <property type="entry name" value="CALCIUM/CALMODULIN-DEPENDENT PROTEIN KINASE KINASE-RELATED"/>
    <property type="match status" value="1"/>
</dbReference>
<comment type="catalytic activity">
    <reaction evidence="10">
        <text>L-seryl-[protein] + ATP = O-phospho-L-seryl-[protein] + ADP + H(+)</text>
        <dbReference type="Rhea" id="RHEA:17989"/>
        <dbReference type="Rhea" id="RHEA-COMP:9863"/>
        <dbReference type="Rhea" id="RHEA-COMP:11604"/>
        <dbReference type="ChEBI" id="CHEBI:15378"/>
        <dbReference type="ChEBI" id="CHEBI:29999"/>
        <dbReference type="ChEBI" id="CHEBI:30616"/>
        <dbReference type="ChEBI" id="CHEBI:83421"/>
        <dbReference type="ChEBI" id="CHEBI:456216"/>
        <dbReference type="EC" id="2.7.11.1"/>
    </reaction>
</comment>
<dbReference type="EMBL" id="JACGCM010000018">
    <property type="protein sequence ID" value="KAF6176915.1"/>
    <property type="molecule type" value="Genomic_DNA"/>
</dbReference>
<feature type="transmembrane region" description="Helical" evidence="11">
    <location>
        <begin position="13"/>
        <end position="32"/>
    </location>
</feature>
<evidence type="ECO:0000313" key="15">
    <source>
        <dbReference type="Proteomes" id="UP000541444"/>
    </source>
</evidence>
<comment type="catalytic activity">
    <reaction evidence="9">
        <text>L-threonyl-[protein] + ATP = O-phospho-L-threonyl-[protein] + ADP + H(+)</text>
        <dbReference type="Rhea" id="RHEA:46608"/>
        <dbReference type="Rhea" id="RHEA-COMP:11060"/>
        <dbReference type="Rhea" id="RHEA-COMP:11605"/>
        <dbReference type="ChEBI" id="CHEBI:15378"/>
        <dbReference type="ChEBI" id="CHEBI:30013"/>
        <dbReference type="ChEBI" id="CHEBI:30616"/>
        <dbReference type="ChEBI" id="CHEBI:61977"/>
        <dbReference type="ChEBI" id="CHEBI:456216"/>
        <dbReference type="EC" id="2.7.11.1"/>
    </reaction>
</comment>
<dbReference type="InterPro" id="IPR018451">
    <property type="entry name" value="NAF/FISL_domain"/>
</dbReference>
<evidence type="ECO:0000256" key="9">
    <source>
        <dbReference type="ARBA" id="ARBA00047899"/>
    </source>
</evidence>
<evidence type="ECO:0000259" key="12">
    <source>
        <dbReference type="PROSITE" id="PS50011"/>
    </source>
</evidence>
<dbReference type="Gene3D" id="3.30.310.80">
    <property type="entry name" value="Kinase associated domain 1, KA1"/>
    <property type="match status" value="1"/>
</dbReference>
<dbReference type="InterPro" id="IPR004041">
    <property type="entry name" value="NAF_dom"/>
</dbReference>
<evidence type="ECO:0000259" key="13">
    <source>
        <dbReference type="PROSITE" id="PS50816"/>
    </source>
</evidence>
<accession>A0A7J7PBT6</accession>
<keyword evidence="3" id="KW-0723">Serine/threonine-protein kinase</keyword>
<dbReference type="PROSITE" id="PS50011">
    <property type="entry name" value="PROTEIN_KINASE_DOM"/>
    <property type="match status" value="1"/>
</dbReference>
<dbReference type="GO" id="GO:0004674">
    <property type="term" value="F:protein serine/threonine kinase activity"/>
    <property type="evidence" value="ECO:0007669"/>
    <property type="project" value="UniProtKB-KW"/>
</dbReference>
<keyword evidence="7" id="KW-0067">ATP-binding</keyword>
<gene>
    <name evidence="14" type="ORF">GIB67_030598</name>
</gene>
<dbReference type="Pfam" id="PF03822">
    <property type="entry name" value="NAF"/>
    <property type="match status" value="1"/>
</dbReference>
<name>A0A7J7PBT6_9MAGN</name>
<dbReference type="InterPro" id="IPR011009">
    <property type="entry name" value="Kinase-like_dom_sf"/>
</dbReference>
<dbReference type="CDD" id="cd12195">
    <property type="entry name" value="CIPK_C"/>
    <property type="match status" value="1"/>
</dbReference>
<proteinExistence type="inferred from homology"/>
<keyword evidence="4" id="KW-0808">Transferase</keyword>
<organism evidence="14 15">
    <name type="scientific">Kingdonia uniflora</name>
    <dbReference type="NCBI Taxonomy" id="39325"/>
    <lineage>
        <taxon>Eukaryota</taxon>
        <taxon>Viridiplantae</taxon>
        <taxon>Streptophyta</taxon>
        <taxon>Embryophyta</taxon>
        <taxon>Tracheophyta</taxon>
        <taxon>Spermatophyta</taxon>
        <taxon>Magnoliopsida</taxon>
        <taxon>Ranunculales</taxon>
        <taxon>Circaeasteraceae</taxon>
        <taxon>Kingdonia</taxon>
    </lineage>
</organism>
<comment type="caution">
    <text evidence="14">The sequence shown here is derived from an EMBL/GenBank/DDBJ whole genome shotgun (WGS) entry which is preliminary data.</text>
</comment>
<evidence type="ECO:0000256" key="11">
    <source>
        <dbReference type="SAM" id="Phobius"/>
    </source>
</evidence>
<dbReference type="SUPFAM" id="SSF56112">
    <property type="entry name" value="Protein kinase-like (PK-like)"/>
    <property type="match status" value="1"/>
</dbReference>
<dbReference type="AlphaFoldDB" id="A0A7J7PBT6"/>
<evidence type="ECO:0000313" key="14">
    <source>
        <dbReference type="EMBL" id="KAF6176915.1"/>
    </source>
</evidence>
<dbReference type="InterPro" id="IPR000719">
    <property type="entry name" value="Prot_kinase_dom"/>
</dbReference>
<dbReference type="PROSITE" id="PS50816">
    <property type="entry name" value="NAF"/>
    <property type="match status" value="1"/>
</dbReference>
<dbReference type="EC" id="2.7.11.1" evidence="2"/>
<reference evidence="14 15" key="1">
    <citation type="journal article" date="2020" name="IScience">
        <title>Genome Sequencing of the Endangered Kingdonia uniflora (Circaeasteraceae, Ranunculales) Reveals Potential Mechanisms of Evolutionary Specialization.</title>
        <authorList>
            <person name="Sun Y."/>
            <person name="Deng T."/>
            <person name="Zhang A."/>
            <person name="Moore M.J."/>
            <person name="Landis J.B."/>
            <person name="Lin N."/>
            <person name="Zhang H."/>
            <person name="Zhang X."/>
            <person name="Huang J."/>
            <person name="Zhang X."/>
            <person name="Sun H."/>
            <person name="Wang H."/>
        </authorList>
    </citation>
    <scope>NUCLEOTIDE SEQUENCE [LARGE SCALE GENOMIC DNA]</scope>
    <source>
        <strain evidence="14">TB1705</strain>
        <tissue evidence="14">Leaf</tissue>
    </source>
</reference>
<comment type="similarity">
    <text evidence="1">Belongs to the protein kinase superfamily. CAMK Ser/Thr protein kinase family. SNF1 subfamily.</text>
</comment>
<dbReference type="Gene3D" id="1.10.510.10">
    <property type="entry name" value="Transferase(Phosphotransferase) domain 1"/>
    <property type="match status" value="1"/>
</dbReference>